<geneLocation type="plasmid" evidence="1 2">
    <name>pLPU83c</name>
</geneLocation>
<reference evidence="1" key="1">
    <citation type="submission" date="2013-11" db="EMBL/GenBank/DDBJ databases">
        <title>Draft genome sequence of the broad-host-range Rhizobium sp. LPU83 strain, a member of the low-genetic diversity Oregon-like Rhizobium sp. group.</title>
        <authorList>
            <person name="Wibberg D."/>
            <person name="Puehler A."/>
            <person name="Schlueter A."/>
        </authorList>
    </citation>
    <scope>NUCLEOTIDE SEQUENCE [LARGE SCALE GENOMIC DNA]</scope>
    <source>
        <strain evidence="1">LPU83</strain>
        <plasmid evidence="1">pLPU83c</plasmid>
    </source>
</reference>
<accession>W6RR08</accession>
<dbReference type="HOGENOM" id="CLU_2318215_0_0_5"/>
<keyword evidence="2" id="KW-1185">Reference proteome</keyword>
<evidence type="ECO:0000313" key="2">
    <source>
        <dbReference type="Proteomes" id="UP000019443"/>
    </source>
</evidence>
<name>W6RR08_9HYPH</name>
<dbReference type="PATRIC" id="fig|348824.6.peg.5499"/>
<dbReference type="AlphaFoldDB" id="W6RR08"/>
<dbReference type="EMBL" id="HG916854">
    <property type="protein sequence ID" value="CDM61293.1"/>
    <property type="molecule type" value="Genomic_DNA"/>
</dbReference>
<organism evidence="1 2">
    <name type="scientific">Rhizobium favelukesii</name>
    <dbReference type="NCBI Taxonomy" id="348824"/>
    <lineage>
        <taxon>Bacteria</taxon>
        <taxon>Pseudomonadati</taxon>
        <taxon>Pseudomonadota</taxon>
        <taxon>Alphaproteobacteria</taxon>
        <taxon>Hyphomicrobiales</taxon>
        <taxon>Rhizobiaceae</taxon>
        <taxon>Rhizobium/Agrobacterium group</taxon>
        <taxon>Rhizobium</taxon>
    </lineage>
</organism>
<sequence length="99" mass="11608">MTSKSMMSEPVWTSWNWPCRNAGLDHFGQFAGEIDVRTFQRTRLDGAKAIRLRKTGERHARGAWTPSIPEIIYYFLWPLNFDPQRLHRKTVESPASVRF</sequence>
<keyword evidence="1" id="KW-0614">Plasmid</keyword>
<dbReference type="KEGG" id="rhl:LPU83_pLPU83c_0731"/>
<dbReference type="Proteomes" id="UP000019443">
    <property type="component" value="Plasmid pLPU83c"/>
</dbReference>
<protein>
    <submittedName>
        <fullName evidence="1">Uncharacterized protein</fullName>
    </submittedName>
</protein>
<proteinExistence type="predicted"/>
<evidence type="ECO:0000313" key="1">
    <source>
        <dbReference type="EMBL" id="CDM61293.1"/>
    </source>
</evidence>
<gene>
    <name evidence="1" type="ORF">LPU83_pLPU83c_0731</name>
</gene>